<proteinExistence type="inferred from homology"/>
<keyword evidence="5" id="KW-0808">Transferase</keyword>
<dbReference type="InterPro" id="IPR029063">
    <property type="entry name" value="SAM-dependent_MTases_sf"/>
</dbReference>
<name>A0ABQ7S8A4_9ACAR</name>
<sequence>MDATIVQGPQKRYYRQRAHVNPIADHILDHPLSPNLVDWTTFYPHYDGHKVTALDVGCGYGGLLIALAPMLDSKELALGLEIRSKVSAYVQERVIALRKTKPETFNNVWCIRTNAMRYIPNYIHRGQLTRIFFLFPDPHFKKTKHKWRIINRALLAEYAYVCAVDAIVYIATDVKDLFEWMVAHFDDHELFKELNNDELDSDPVVDLIRNSTEEGKKVERNKGDKFVSAFRRIQLP</sequence>
<dbReference type="PANTHER" id="PTHR23417">
    <property type="entry name" value="3-DEOXY-D-MANNO-OCTULOSONIC-ACID TRANSFERASE/TRNA GUANINE-N 7 - -METHYLTRANSFERASE"/>
    <property type="match status" value="1"/>
</dbReference>
<gene>
    <name evidence="10" type="ORF">GZH46_01854</name>
</gene>
<evidence type="ECO:0000256" key="1">
    <source>
        <dbReference type="ARBA" id="ARBA00000142"/>
    </source>
</evidence>
<dbReference type="EC" id="2.1.1.33" evidence="2"/>
<comment type="caution">
    <text evidence="10">The sequence shown here is derived from an EMBL/GenBank/DDBJ whole genome shotgun (WGS) entry which is preliminary data.</text>
</comment>
<protein>
    <recommendedName>
        <fullName evidence="2">tRNA (guanine(46)-N(7))-methyltransferase</fullName>
        <ecNumber evidence="2">2.1.1.33</ecNumber>
    </recommendedName>
</protein>
<dbReference type="Pfam" id="PF02390">
    <property type="entry name" value="Methyltransf_4"/>
    <property type="match status" value="1"/>
</dbReference>
<evidence type="ECO:0000313" key="10">
    <source>
        <dbReference type="EMBL" id="KAG9509622.1"/>
    </source>
</evidence>
<evidence type="ECO:0000256" key="8">
    <source>
        <dbReference type="ARBA" id="ARBA00022884"/>
    </source>
</evidence>
<dbReference type="InterPro" id="IPR025763">
    <property type="entry name" value="Trm8_euk"/>
</dbReference>
<dbReference type="InterPro" id="IPR003358">
    <property type="entry name" value="tRNA_(Gua-N-7)_MeTrfase_Trmb"/>
</dbReference>
<dbReference type="PROSITE" id="PS51625">
    <property type="entry name" value="SAM_MT_TRMB"/>
    <property type="match status" value="1"/>
</dbReference>
<accession>A0ABQ7S8A4</accession>
<reference evidence="10 11" key="1">
    <citation type="submission" date="2020-10" db="EMBL/GenBank/DDBJ databases">
        <authorList>
            <person name="Klimov P.B."/>
            <person name="Dyachkov S.M."/>
            <person name="Chetverikov P.E."/>
        </authorList>
    </citation>
    <scope>NUCLEOTIDE SEQUENCE [LARGE SCALE GENOMIC DNA]</scope>
    <source>
        <strain evidence="10">BMOC 18-1129-001#AD2665</strain>
        <tissue evidence="10">Entire mites</tissue>
    </source>
</reference>
<keyword evidence="6" id="KW-0949">S-adenosyl-L-methionine</keyword>
<evidence type="ECO:0000256" key="4">
    <source>
        <dbReference type="ARBA" id="ARBA00022603"/>
    </source>
</evidence>
<evidence type="ECO:0000256" key="6">
    <source>
        <dbReference type="ARBA" id="ARBA00022691"/>
    </source>
</evidence>
<dbReference type="SUPFAM" id="SSF53335">
    <property type="entry name" value="S-adenosyl-L-methionine-dependent methyltransferases"/>
    <property type="match status" value="1"/>
</dbReference>
<keyword evidence="8" id="KW-0694">RNA-binding</keyword>
<evidence type="ECO:0000256" key="3">
    <source>
        <dbReference type="ARBA" id="ARBA00022555"/>
    </source>
</evidence>
<dbReference type="PANTHER" id="PTHR23417:SF16">
    <property type="entry name" value="TRNA (GUANINE-N(7)-)-METHYLTRANSFERASE"/>
    <property type="match status" value="1"/>
</dbReference>
<dbReference type="Proteomes" id="UP000825002">
    <property type="component" value="Unassembled WGS sequence"/>
</dbReference>
<keyword evidence="9" id="KW-0539">Nucleus</keyword>
<dbReference type="HAMAP" id="MF_03055">
    <property type="entry name" value="tRNA_methyltr_TrmB_euk"/>
    <property type="match status" value="1"/>
</dbReference>
<keyword evidence="4" id="KW-0489">Methyltransferase</keyword>
<evidence type="ECO:0000313" key="11">
    <source>
        <dbReference type="Proteomes" id="UP000825002"/>
    </source>
</evidence>
<evidence type="ECO:0000256" key="7">
    <source>
        <dbReference type="ARBA" id="ARBA00022694"/>
    </source>
</evidence>
<comment type="catalytic activity">
    <reaction evidence="1">
        <text>guanosine(46) in tRNA + S-adenosyl-L-methionine = N(7)-methylguanosine(46) in tRNA + S-adenosyl-L-homocysteine</text>
        <dbReference type="Rhea" id="RHEA:42708"/>
        <dbReference type="Rhea" id="RHEA-COMP:10188"/>
        <dbReference type="Rhea" id="RHEA-COMP:10189"/>
        <dbReference type="ChEBI" id="CHEBI:57856"/>
        <dbReference type="ChEBI" id="CHEBI:59789"/>
        <dbReference type="ChEBI" id="CHEBI:74269"/>
        <dbReference type="ChEBI" id="CHEBI:74480"/>
        <dbReference type="EC" id="2.1.1.33"/>
    </reaction>
</comment>
<dbReference type="NCBIfam" id="TIGR00091">
    <property type="entry name" value="tRNA (guanosine(46)-N7)-methyltransferase TrmB"/>
    <property type="match status" value="1"/>
</dbReference>
<evidence type="ECO:0000256" key="9">
    <source>
        <dbReference type="ARBA" id="ARBA00023242"/>
    </source>
</evidence>
<organism evidence="10 11">
    <name type="scientific">Fragariocoptes setiger</name>
    <dbReference type="NCBI Taxonomy" id="1670756"/>
    <lineage>
        <taxon>Eukaryota</taxon>
        <taxon>Metazoa</taxon>
        <taxon>Ecdysozoa</taxon>
        <taxon>Arthropoda</taxon>
        <taxon>Chelicerata</taxon>
        <taxon>Arachnida</taxon>
        <taxon>Acari</taxon>
        <taxon>Acariformes</taxon>
        <taxon>Trombidiformes</taxon>
        <taxon>Prostigmata</taxon>
        <taxon>Eupodina</taxon>
        <taxon>Eriophyoidea</taxon>
        <taxon>Phytoptidae</taxon>
        <taxon>Fragariocoptes</taxon>
    </lineage>
</organism>
<keyword evidence="7" id="KW-0819">tRNA processing</keyword>
<keyword evidence="11" id="KW-1185">Reference proteome</keyword>
<feature type="non-terminal residue" evidence="10">
    <location>
        <position position="1"/>
    </location>
</feature>
<dbReference type="Gene3D" id="3.40.50.150">
    <property type="entry name" value="Vaccinia Virus protein VP39"/>
    <property type="match status" value="1"/>
</dbReference>
<evidence type="ECO:0000256" key="2">
    <source>
        <dbReference type="ARBA" id="ARBA00011977"/>
    </source>
</evidence>
<dbReference type="EMBL" id="JAIFTH010000398">
    <property type="protein sequence ID" value="KAG9509622.1"/>
    <property type="molecule type" value="Genomic_DNA"/>
</dbReference>
<keyword evidence="3" id="KW-0820">tRNA-binding</keyword>
<evidence type="ECO:0000256" key="5">
    <source>
        <dbReference type="ARBA" id="ARBA00022679"/>
    </source>
</evidence>